<comment type="caution">
    <text evidence="1">The sequence shown here is derived from an EMBL/GenBank/DDBJ whole genome shotgun (WGS) entry which is preliminary data.</text>
</comment>
<evidence type="ECO:0008006" key="2">
    <source>
        <dbReference type="Google" id="ProtNLM"/>
    </source>
</evidence>
<dbReference type="EMBL" id="VSSQ01001864">
    <property type="protein sequence ID" value="MPM11683.1"/>
    <property type="molecule type" value="Genomic_DNA"/>
</dbReference>
<organism evidence="1">
    <name type="scientific">bioreactor metagenome</name>
    <dbReference type="NCBI Taxonomy" id="1076179"/>
    <lineage>
        <taxon>unclassified sequences</taxon>
        <taxon>metagenomes</taxon>
        <taxon>ecological metagenomes</taxon>
    </lineage>
</organism>
<sequence length="186" mass="20372">MRTFYTVLMKHHRILLMFCCLLLVGASSLYASSFNRGIGAQVGQLSSAGLSFYQRLDDTRALQATIGLSLDSNYSVATFLDYGLGLEYQHTFFSTSYQDWFASDLYWFVGVNHGGSAGWNSDATLAQAYTPSVGIGAGFGVEPVFVSHFSVPVSFGYGIFYTAEGSSVVDMLSISFLAQIGVRYRF</sequence>
<evidence type="ECO:0000313" key="1">
    <source>
        <dbReference type="EMBL" id="MPM11683.1"/>
    </source>
</evidence>
<protein>
    <recommendedName>
        <fullName evidence="2">Outer membrane protein beta-barrel domain-containing protein</fullName>
    </recommendedName>
</protein>
<accession>A0A644XBX1</accession>
<gene>
    <name evidence="1" type="ORF">SDC9_58033</name>
</gene>
<dbReference type="AlphaFoldDB" id="A0A644XBX1"/>
<name>A0A644XBX1_9ZZZZ</name>
<reference evidence="1" key="1">
    <citation type="submission" date="2019-08" db="EMBL/GenBank/DDBJ databases">
        <authorList>
            <person name="Kucharzyk K."/>
            <person name="Murdoch R.W."/>
            <person name="Higgins S."/>
            <person name="Loffler F."/>
        </authorList>
    </citation>
    <scope>NUCLEOTIDE SEQUENCE</scope>
</reference>
<proteinExistence type="predicted"/>